<evidence type="ECO:0000313" key="1">
    <source>
        <dbReference type="EMBL" id="JAD71656.1"/>
    </source>
</evidence>
<sequence>MPCLSLTSVVAELG</sequence>
<reference evidence="1" key="1">
    <citation type="submission" date="2014-09" db="EMBL/GenBank/DDBJ databases">
        <authorList>
            <person name="Magalhaes I.L.F."/>
            <person name="Oliveira U."/>
            <person name="Santos F.R."/>
            <person name="Vidigal T.H.D.A."/>
            <person name="Brescovit A.D."/>
            <person name="Santos A.J."/>
        </authorList>
    </citation>
    <scope>NUCLEOTIDE SEQUENCE</scope>
    <source>
        <tissue evidence="1">Shoot tissue taken approximately 20 cm above the soil surface</tissue>
    </source>
</reference>
<accession>A0A0A9C7Y4</accession>
<protein>
    <submittedName>
        <fullName evidence="1">Uncharacterized protein</fullName>
    </submittedName>
</protein>
<name>A0A0A9C7Y4_ARUDO</name>
<dbReference type="EMBL" id="GBRH01226239">
    <property type="protein sequence ID" value="JAD71656.1"/>
    <property type="molecule type" value="Transcribed_RNA"/>
</dbReference>
<proteinExistence type="predicted"/>
<reference evidence="1" key="2">
    <citation type="journal article" date="2015" name="Data Brief">
        <title>Shoot transcriptome of the giant reed, Arundo donax.</title>
        <authorList>
            <person name="Barrero R.A."/>
            <person name="Guerrero F.D."/>
            <person name="Moolhuijzen P."/>
            <person name="Goolsby J.A."/>
            <person name="Tidwell J."/>
            <person name="Bellgard S.E."/>
            <person name="Bellgard M.I."/>
        </authorList>
    </citation>
    <scope>NUCLEOTIDE SEQUENCE</scope>
    <source>
        <tissue evidence="1">Shoot tissue taken approximately 20 cm above the soil surface</tissue>
    </source>
</reference>
<organism evidence="1">
    <name type="scientific">Arundo donax</name>
    <name type="common">Giant reed</name>
    <name type="synonym">Donax arundinaceus</name>
    <dbReference type="NCBI Taxonomy" id="35708"/>
    <lineage>
        <taxon>Eukaryota</taxon>
        <taxon>Viridiplantae</taxon>
        <taxon>Streptophyta</taxon>
        <taxon>Embryophyta</taxon>
        <taxon>Tracheophyta</taxon>
        <taxon>Spermatophyta</taxon>
        <taxon>Magnoliopsida</taxon>
        <taxon>Liliopsida</taxon>
        <taxon>Poales</taxon>
        <taxon>Poaceae</taxon>
        <taxon>PACMAD clade</taxon>
        <taxon>Arundinoideae</taxon>
        <taxon>Arundineae</taxon>
        <taxon>Arundo</taxon>
    </lineage>
</organism>